<dbReference type="AlphaFoldDB" id="A0A6N9T3R1"/>
<proteinExistence type="predicted"/>
<accession>A0A6N9T3R1</accession>
<dbReference type="EMBL" id="JAAAMG010000013">
    <property type="protein sequence ID" value="NDW06017.1"/>
    <property type="molecule type" value="Genomic_DNA"/>
</dbReference>
<organism evidence="1 2">
    <name type="scientific">Jiella pacifica</name>
    <dbReference type="NCBI Taxonomy" id="2696469"/>
    <lineage>
        <taxon>Bacteria</taxon>
        <taxon>Pseudomonadati</taxon>
        <taxon>Pseudomonadota</taxon>
        <taxon>Alphaproteobacteria</taxon>
        <taxon>Hyphomicrobiales</taxon>
        <taxon>Aurantimonadaceae</taxon>
        <taxon>Jiella</taxon>
    </lineage>
</organism>
<reference evidence="1 2" key="1">
    <citation type="submission" date="2020-01" db="EMBL/GenBank/DDBJ databases">
        <title>Jiella pacifica sp. nov.</title>
        <authorList>
            <person name="Xue Z."/>
            <person name="Zhu S."/>
            <person name="Chen J."/>
            <person name="Yang J."/>
        </authorList>
    </citation>
    <scope>NUCLEOTIDE SEQUENCE [LARGE SCALE GENOMIC DNA]</scope>
    <source>
        <strain evidence="1 2">40Bstr34</strain>
    </source>
</reference>
<name>A0A6N9T3R1_9HYPH</name>
<sequence length="286" mass="30656">MTADPLPFGAAIDALGDRAMRARLRSLFPDRPETEMAFASAGTIGFGLFTPNAQFDPAVVALIGEETPSGIRVSGRVMTSNRQAAATIAPVRMGERVHLALISPDRAAADPSHLEHPSGPAYLDFDRHHLGVGRLSRSLNWPKDEAVVAALDAWSVATAGLVATSCGAGLRELRRRLAECRTPNGVASQSQLVSHDVTKLEIEISLLGDASAHPRSEPWLLLCAAARCQERFVGLVESLERELGFAWHDDGTPWPTRADLGHMGGRRMIEGVDAHRRGLDAAGGRP</sequence>
<gene>
    <name evidence="1" type="ORF">GTK09_16470</name>
</gene>
<comment type="caution">
    <text evidence="1">The sequence shown here is derived from an EMBL/GenBank/DDBJ whole genome shotgun (WGS) entry which is preliminary data.</text>
</comment>
<protein>
    <submittedName>
        <fullName evidence="1">Uncharacterized protein</fullName>
    </submittedName>
</protein>
<dbReference type="Proteomes" id="UP000469011">
    <property type="component" value="Unassembled WGS sequence"/>
</dbReference>
<dbReference type="RefSeq" id="WP_163464491.1">
    <property type="nucleotide sequence ID" value="NZ_JAAAMG010000013.1"/>
</dbReference>
<keyword evidence="2" id="KW-1185">Reference proteome</keyword>
<evidence type="ECO:0000313" key="2">
    <source>
        <dbReference type="Proteomes" id="UP000469011"/>
    </source>
</evidence>
<evidence type="ECO:0000313" key="1">
    <source>
        <dbReference type="EMBL" id="NDW06017.1"/>
    </source>
</evidence>